<comment type="similarity">
    <text evidence="3">Belongs to the ATPase A chain family.</text>
</comment>
<protein>
    <recommendedName>
        <fullName evidence="13">ATP synthase subunit a</fullName>
    </recommendedName>
</protein>
<dbReference type="Gene3D" id="1.20.120.220">
    <property type="entry name" value="ATP synthase, F0 complex, subunit A"/>
    <property type="match status" value="1"/>
</dbReference>
<accession>A0A9E8LPM3</accession>
<dbReference type="PANTHER" id="PTHR11410">
    <property type="entry name" value="ATP SYNTHASE SUBUNIT A"/>
    <property type="match status" value="1"/>
</dbReference>
<keyword evidence="11 14" id="KW-0472">Membrane</keyword>
<comment type="function">
    <text evidence="1">Mitochondrial membrane ATP synthase (F(1)F(0) ATP synthase or Complex V) produces ATP from ADP in the presence of a proton gradient across the membrane which is generated by electron transport complexes of the respiratory chain. F-type ATPases consist of two structural domains, F(1) - containing the extramembraneous catalytic core and F(0) - containing the membrane proton channel, linked together by a central stalk and a peripheral stalk. During catalysis, ATP synthesis in the catalytic domain of F(1) is coupled via a rotary mechanism of the central stalk subunits to proton translocation. Key component of the proton channel; it may play a direct role in the translocation of protons across the membrane.</text>
</comment>
<evidence type="ECO:0000256" key="1">
    <source>
        <dbReference type="ARBA" id="ARBA00002070"/>
    </source>
</evidence>
<proteinExistence type="inferred from homology"/>
<evidence type="ECO:0000256" key="12">
    <source>
        <dbReference type="ARBA" id="ARBA00023310"/>
    </source>
</evidence>
<feature type="transmembrane region" description="Helical" evidence="14">
    <location>
        <begin position="64"/>
        <end position="88"/>
    </location>
</feature>
<dbReference type="EMBL" id="OL678013">
    <property type="protein sequence ID" value="UZZ43913.1"/>
    <property type="molecule type" value="Genomic_DNA"/>
</dbReference>
<feature type="transmembrane region" description="Helical" evidence="14">
    <location>
        <begin position="94"/>
        <end position="117"/>
    </location>
</feature>
<keyword evidence="6" id="KW-0138">CF(0)</keyword>
<keyword evidence="9 14" id="KW-1133">Transmembrane helix</keyword>
<dbReference type="SUPFAM" id="SSF81336">
    <property type="entry name" value="F1F0 ATP synthase subunit A"/>
    <property type="match status" value="1"/>
</dbReference>
<keyword evidence="8" id="KW-0375">Hydrogen ion transport</keyword>
<dbReference type="NCBIfam" id="TIGR01131">
    <property type="entry name" value="ATP_synt_6_or_A"/>
    <property type="match status" value="1"/>
</dbReference>
<evidence type="ECO:0000256" key="8">
    <source>
        <dbReference type="ARBA" id="ARBA00022781"/>
    </source>
</evidence>
<dbReference type="GO" id="GO:0045259">
    <property type="term" value="C:proton-transporting ATP synthase complex"/>
    <property type="evidence" value="ECO:0007669"/>
    <property type="project" value="UniProtKB-KW"/>
</dbReference>
<keyword evidence="7 14" id="KW-0812">Transmembrane</keyword>
<evidence type="ECO:0000256" key="11">
    <source>
        <dbReference type="ARBA" id="ARBA00023136"/>
    </source>
</evidence>
<dbReference type="Pfam" id="PF00119">
    <property type="entry name" value="ATP-synt_A"/>
    <property type="match status" value="1"/>
</dbReference>
<keyword evidence="5" id="KW-0813">Transport</keyword>
<feature type="transmembrane region" description="Helical" evidence="14">
    <location>
        <begin position="19"/>
        <end position="36"/>
    </location>
</feature>
<keyword evidence="10" id="KW-0406">Ion transport</keyword>
<dbReference type="GO" id="GO:0046933">
    <property type="term" value="F:proton-transporting ATP synthase activity, rotational mechanism"/>
    <property type="evidence" value="ECO:0007669"/>
    <property type="project" value="TreeGrafter"/>
</dbReference>
<dbReference type="InterPro" id="IPR035908">
    <property type="entry name" value="F0_ATP_A_sf"/>
</dbReference>
<feature type="transmembrane region" description="Helical" evidence="14">
    <location>
        <begin position="129"/>
        <end position="147"/>
    </location>
</feature>
<dbReference type="GO" id="GO:0005743">
    <property type="term" value="C:mitochondrial inner membrane"/>
    <property type="evidence" value="ECO:0007669"/>
    <property type="project" value="UniProtKB-SubCell"/>
</dbReference>
<evidence type="ECO:0000256" key="14">
    <source>
        <dbReference type="SAM" id="Phobius"/>
    </source>
</evidence>
<gene>
    <name evidence="15" type="primary">ATP6</name>
</gene>
<keyword evidence="12" id="KW-0066">ATP synthesis</keyword>
<dbReference type="InterPro" id="IPR045083">
    <property type="entry name" value="ATP_synth_F0_asu_bact/mt"/>
</dbReference>
<evidence type="ECO:0000256" key="5">
    <source>
        <dbReference type="ARBA" id="ARBA00022448"/>
    </source>
</evidence>
<reference evidence="15" key="2">
    <citation type="journal article" date="2022" name="Syst. Entomol.">
        <title>Massive gene rearrangements of mitochondrial genomes and implications for the phylogeny of Trichoptera (Insecta).</title>
        <authorList>
            <person name="Ge X."/>
            <person name="Peng L."/>
            <person name="Vogler A.P."/>
            <person name="Morse J.C."/>
            <person name="Yang L."/>
            <person name="Sun C."/>
            <person name="Wang B."/>
        </authorList>
    </citation>
    <scope>NUCLEOTIDE SEQUENCE</scope>
</reference>
<reference evidence="15" key="1">
    <citation type="submission" date="2021-11" db="EMBL/GenBank/DDBJ databases">
        <authorList>
            <person name="Ge X.-Y."/>
            <person name="Peng L."/>
            <person name="Sun C.-H."/>
            <person name="Wang B.-X."/>
        </authorList>
    </citation>
    <scope>NUCLEOTIDE SEQUENCE</scope>
</reference>
<evidence type="ECO:0000256" key="3">
    <source>
        <dbReference type="ARBA" id="ARBA00006810"/>
    </source>
</evidence>
<organism evidence="15">
    <name type="scientific">Ecnomus sp. XG-2021</name>
    <dbReference type="NCBI Taxonomy" id="2996734"/>
    <lineage>
        <taxon>Eukaryota</taxon>
        <taxon>Metazoa</taxon>
        <taxon>Ecdysozoa</taxon>
        <taxon>Arthropoda</taxon>
        <taxon>Hexapoda</taxon>
        <taxon>Insecta</taxon>
        <taxon>Pterygota</taxon>
        <taxon>Neoptera</taxon>
        <taxon>Endopterygota</taxon>
        <taxon>Trichoptera</taxon>
        <taxon>Annulipalpia</taxon>
        <taxon>Psychomyioidea</taxon>
        <taxon>Ecnomidae</taxon>
        <taxon>Ecnomus</taxon>
    </lineage>
</organism>
<evidence type="ECO:0000256" key="2">
    <source>
        <dbReference type="ARBA" id="ARBA00004141"/>
    </source>
</evidence>
<evidence type="ECO:0000256" key="9">
    <source>
        <dbReference type="ARBA" id="ARBA00022989"/>
    </source>
</evidence>
<dbReference type="PRINTS" id="PR00123">
    <property type="entry name" value="ATPASEA"/>
</dbReference>
<dbReference type="CDD" id="cd00310">
    <property type="entry name" value="ATP-synt_Fo_a_6"/>
    <property type="match status" value="1"/>
</dbReference>
<geneLocation type="mitochondrion" evidence="15"/>
<sequence length="219" mass="25578">MMTNLFSIFDPTSMINMNWLMPIMILILMMPSYYMLSNRINIMFKYINSLMIKEYKININNNKFIIIIISMFFFIWLNNLMSISPYIFSSTSHLQINMFLAMPTWLSIIIMGWILNINHMLTHLVPQSTPMILIPFMVCIEIISNIIRPITLTVRLTANLIAGHLLLTLLSKINLNINSMMMPLIIMSQMILLMLELSVAIIQAYVFTILMSLYFMDIN</sequence>
<evidence type="ECO:0000256" key="7">
    <source>
        <dbReference type="ARBA" id="ARBA00022692"/>
    </source>
</evidence>
<evidence type="ECO:0000256" key="13">
    <source>
        <dbReference type="RuleBase" id="RU004450"/>
    </source>
</evidence>
<keyword evidence="15" id="KW-0496">Mitochondrion</keyword>
<name>A0A9E8LPM3_9NEOP</name>
<feature type="transmembrane region" description="Helical" evidence="14">
    <location>
        <begin position="191"/>
        <end position="216"/>
    </location>
</feature>
<dbReference type="PROSITE" id="PS00449">
    <property type="entry name" value="ATPASE_A"/>
    <property type="match status" value="1"/>
</dbReference>
<feature type="transmembrane region" description="Helical" evidence="14">
    <location>
        <begin position="153"/>
        <end position="170"/>
    </location>
</feature>
<dbReference type="PANTHER" id="PTHR11410:SF0">
    <property type="entry name" value="ATP SYNTHASE SUBUNIT A"/>
    <property type="match status" value="1"/>
</dbReference>
<dbReference type="AlphaFoldDB" id="A0A9E8LPM3"/>
<comment type="subunit">
    <text evidence="4">F-type ATPases have 2 components, CF(1) - the catalytic core - and CF(0) - the membrane proton channel. CF(1) has five subunits: alpha(3), beta(3), gamma(1), delta(1), epsilon(1). CF(0) has three main subunits: a, b and c.</text>
</comment>
<dbReference type="InterPro" id="IPR023011">
    <property type="entry name" value="ATP_synth_F0_asu_AS"/>
</dbReference>
<comment type="subcellular location">
    <subcellularLocation>
        <location evidence="2">Membrane</location>
        <topology evidence="2">Multi-pass membrane protein</topology>
    </subcellularLocation>
    <subcellularLocation>
        <location evidence="13">Mitochondrion inner membrane</location>
        <topology evidence="13">Multi-pass membrane protein</topology>
    </subcellularLocation>
</comment>
<evidence type="ECO:0000313" key="15">
    <source>
        <dbReference type="EMBL" id="UZZ43913.1"/>
    </source>
</evidence>
<evidence type="ECO:0000256" key="4">
    <source>
        <dbReference type="ARBA" id="ARBA00011648"/>
    </source>
</evidence>
<evidence type="ECO:0000256" key="6">
    <source>
        <dbReference type="ARBA" id="ARBA00022547"/>
    </source>
</evidence>
<dbReference type="InterPro" id="IPR000568">
    <property type="entry name" value="ATP_synth_F0_asu"/>
</dbReference>
<evidence type="ECO:0000256" key="10">
    <source>
        <dbReference type="ARBA" id="ARBA00023065"/>
    </source>
</evidence>